<dbReference type="EMBL" id="KN835958">
    <property type="protein sequence ID" value="KIK33363.1"/>
    <property type="molecule type" value="Genomic_DNA"/>
</dbReference>
<organism evidence="1 2">
    <name type="scientific">Suillus luteus UH-Slu-Lm8-n1</name>
    <dbReference type="NCBI Taxonomy" id="930992"/>
    <lineage>
        <taxon>Eukaryota</taxon>
        <taxon>Fungi</taxon>
        <taxon>Dikarya</taxon>
        <taxon>Basidiomycota</taxon>
        <taxon>Agaricomycotina</taxon>
        <taxon>Agaricomycetes</taxon>
        <taxon>Agaricomycetidae</taxon>
        <taxon>Boletales</taxon>
        <taxon>Suillineae</taxon>
        <taxon>Suillaceae</taxon>
        <taxon>Suillus</taxon>
    </lineage>
</organism>
<evidence type="ECO:0000313" key="1">
    <source>
        <dbReference type="EMBL" id="KIK33363.1"/>
    </source>
</evidence>
<accession>A0A0D0AMT0</accession>
<sequence length="99" mass="11032">VSVLATAKFVSCQTDRTYLDLDIPISLFQDALDLRPTDRPDRTVTQLHRAFALLSRFTKRRFQTDADTAEGLLSEVLHICHADSHIRRAALLAVGPSAL</sequence>
<dbReference type="AlphaFoldDB" id="A0A0D0AMT0"/>
<name>A0A0D0AMT0_9AGAM</name>
<dbReference type="STRING" id="930992.A0A0D0AMT0"/>
<reference evidence="1 2" key="1">
    <citation type="submission" date="2014-04" db="EMBL/GenBank/DDBJ databases">
        <authorList>
            <consortium name="DOE Joint Genome Institute"/>
            <person name="Kuo A."/>
            <person name="Ruytinx J."/>
            <person name="Rineau F."/>
            <person name="Colpaert J."/>
            <person name="Kohler A."/>
            <person name="Nagy L.G."/>
            <person name="Floudas D."/>
            <person name="Copeland A."/>
            <person name="Barry K.W."/>
            <person name="Cichocki N."/>
            <person name="Veneault-Fourrey C."/>
            <person name="LaButti K."/>
            <person name="Lindquist E.A."/>
            <person name="Lipzen A."/>
            <person name="Lundell T."/>
            <person name="Morin E."/>
            <person name="Murat C."/>
            <person name="Sun H."/>
            <person name="Tunlid A."/>
            <person name="Henrissat B."/>
            <person name="Grigoriev I.V."/>
            <person name="Hibbett D.S."/>
            <person name="Martin F."/>
            <person name="Nordberg H.P."/>
            <person name="Cantor M.N."/>
            <person name="Hua S.X."/>
        </authorList>
    </citation>
    <scope>NUCLEOTIDE SEQUENCE [LARGE SCALE GENOMIC DNA]</scope>
    <source>
        <strain evidence="1 2">UH-Slu-Lm8-n1</strain>
    </source>
</reference>
<proteinExistence type="predicted"/>
<dbReference type="OrthoDB" id="10372153at2759"/>
<evidence type="ECO:0000313" key="2">
    <source>
        <dbReference type="Proteomes" id="UP000054485"/>
    </source>
</evidence>
<protein>
    <submittedName>
        <fullName evidence="1">Uncharacterized protein</fullName>
    </submittedName>
</protein>
<dbReference type="InParanoid" id="A0A0D0AMT0"/>
<dbReference type="HOGENOM" id="CLU_2326490_0_0_1"/>
<reference evidence="2" key="2">
    <citation type="submission" date="2015-01" db="EMBL/GenBank/DDBJ databases">
        <title>Evolutionary Origins and Diversification of the Mycorrhizal Mutualists.</title>
        <authorList>
            <consortium name="DOE Joint Genome Institute"/>
            <consortium name="Mycorrhizal Genomics Consortium"/>
            <person name="Kohler A."/>
            <person name="Kuo A."/>
            <person name="Nagy L.G."/>
            <person name="Floudas D."/>
            <person name="Copeland A."/>
            <person name="Barry K.W."/>
            <person name="Cichocki N."/>
            <person name="Veneault-Fourrey C."/>
            <person name="LaButti K."/>
            <person name="Lindquist E.A."/>
            <person name="Lipzen A."/>
            <person name="Lundell T."/>
            <person name="Morin E."/>
            <person name="Murat C."/>
            <person name="Riley R."/>
            <person name="Ohm R."/>
            <person name="Sun H."/>
            <person name="Tunlid A."/>
            <person name="Henrissat B."/>
            <person name="Grigoriev I.V."/>
            <person name="Hibbett D.S."/>
            <person name="Martin F."/>
        </authorList>
    </citation>
    <scope>NUCLEOTIDE SEQUENCE [LARGE SCALE GENOMIC DNA]</scope>
    <source>
        <strain evidence="2">UH-Slu-Lm8-n1</strain>
    </source>
</reference>
<keyword evidence="2" id="KW-1185">Reference proteome</keyword>
<dbReference type="Proteomes" id="UP000054485">
    <property type="component" value="Unassembled WGS sequence"/>
</dbReference>
<feature type="non-terminal residue" evidence="1">
    <location>
        <position position="1"/>
    </location>
</feature>
<gene>
    <name evidence="1" type="ORF">CY34DRAFT_99713</name>
</gene>